<feature type="domain" description="HTH araC/xylS-type" evidence="4">
    <location>
        <begin position="9"/>
        <end position="108"/>
    </location>
</feature>
<dbReference type="GO" id="GO:0003700">
    <property type="term" value="F:DNA-binding transcription factor activity"/>
    <property type="evidence" value="ECO:0007669"/>
    <property type="project" value="InterPro"/>
</dbReference>
<dbReference type="InterPro" id="IPR018060">
    <property type="entry name" value="HTH_AraC"/>
</dbReference>
<dbReference type="SUPFAM" id="SSF55136">
    <property type="entry name" value="Probable bacterial effector-binding domain"/>
    <property type="match status" value="1"/>
</dbReference>
<evidence type="ECO:0000259" key="4">
    <source>
        <dbReference type="PROSITE" id="PS01124"/>
    </source>
</evidence>
<sequence length="289" mass="33952">MDNNLITIEKTLDYIEKHLLDEMLDLNVISKEIGYSKYHLHRMFTSVVGFSVHNYIQRRRLTEAARMLIFTEKPIIEIALISGYDTQRSFSRGFKKMFKRSPNFFRRHQDFLPLQLKFDIHNRKKLRGDMVLDVKKVNCADINIVGYSGKVRKGFHIIGKCWRNLHKNKEMIENKVDLGFLIGVSDYSNFKEIENTPTFTYIAGAQVATFGKLPNGMEKFVLPKSNYIVFTFIGKNEDSMQNVVEYIYQEWFPNSSCQFNENNLYDFVKYGEKTDENGLSEIQFWVPII</sequence>
<evidence type="ECO:0000256" key="2">
    <source>
        <dbReference type="ARBA" id="ARBA00023125"/>
    </source>
</evidence>
<dbReference type="EMBL" id="LK933205">
    <property type="protein sequence ID" value="CDT49922.1"/>
    <property type="molecule type" value="Genomic_DNA"/>
</dbReference>
<dbReference type="SMART" id="SM00342">
    <property type="entry name" value="HTH_ARAC"/>
    <property type="match status" value="1"/>
</dbReference>
<protein>
    <submittedName>
        <fullName evidence="6">Transcriptional regulator, AraC family</fullName>
    </submittedName>
</protein>
<dbReference type="EMBL" id="LK932529">
    <property type="protein sequence ID" value="CDS89305.1"/>
    <property type="molecule type" value="Genomic_DNA"/>
</dbReference>
<dbReference type="InterPro" id="IPR029441">
    <property type="entry name" value="Cass2"/>
</dbReference>
<dbReference type="InterPro" id="IPR011256">
    <property type="entry name" value="Reg_factor_effector_dom_sf"/>
</dbReference>
<gene>
    <name evidence="7" type="ORF">BN1095_520008</name>
    <name evidence="6" type="ORF">BN1096_740041</name>
    <name evidence="5" type="ORF">BN1097_500055</name>
</gene>
<dbReference type="InterPro" id="IPR010499">
    <property type="entry name" value="AraC_E-bd"/>
</dbReference>
<dbReference type="Gene3D" id="3.20.80.10">
    <property type="entry name" value="Regulatory factor, effector binding domain"/>
    <property type="match status" value="1"/>
</dbReference>
<keyword evidence="2" id="KW-0238">DNA-binding</keyword>
<reference evidence="6" key="1">
    <citation type="submission" date="2014-07" db="EMBL/GenBank/DDBJ databases">
        <authorList>
            <person name="Monot Marc"/>
        </authorList>
    </citation>
    <scope>NUCLEOTIDE SEQUENCE</scope>
    <source>
        <strain evidence="7">7032989</strain>
        <strain evidence="5">7032994</strain>
    </source>
</reference>
<evidence type="ECO:0000256" key="1">
    <source>
        <dbReference type="ARBA" id="ARBA00023015"/>
    </source>
</evidence>
<evidence type="ECO:0000256" key="3">
    <source>
        <dbReference type="ARBA" id="ARBA00023163"/>
    </source>
</evidence>
<dbReference type="InterPro" id="IPR018062">
    <property type="entry name" value="HTH_AraC-typ_CS"/>
</dbReference>
<accession>A0A069AEK4</accession>
<dbReference type="PROSITE" id="PS00041">
    <property type="entry name" value="HTH_ARAC_FAMILY_1"/>
    <property type="match status" value="1"/>
</dbReference>
<evidence type="ECO:0000313" key="7">
    <source>
        <dbReference type="EMBL" id="CDT49922.1"/>
    </source>
</evidence>
<dbReference type="PROSITE" id="PS01124">
    <property type="entry name" value="HTH_ARAC_FAMILY_2"/>
    <property type="match status" value="1"/>
</dbReference>
<dbReference type="SMART" id="SM00871">
    <property type="entry name" value="AraC_E_bind"/>
    <property type="match status" value="1"/>
</dbReference>
<dbReference type="InterPro" id="IPR009057">
    <property type="entry name" value="Homeodomain-like_sf"/>
</dbReference>
<dbReference type="SUPFAM" id="SSF46689">
    <property type="entry name" value="Homeodomain-like"/>
    <property type="match status" value="2"/>
</dbReference>
<evidence type="ECO:0000313" key="5">
    <source>
        <dbReference type="EMBL" id="CDS85463.1"/>
    </source>
</evidence>
<dbReference type="AlphaFoldDB" id="A0A069AEK4"/>
<dbReference type="InterPro" id="IPR050959">
    <property type="entry name" value="MarA-like"/>
</dbReference>
<dbReference type="EMBL" id="LK932388">
    <property type="protein sequence ID" value="CDS85463.1"/>
    <property type="molecule type" value="Genomic_DNA"/>
</dbReference>
<proteinExistence type="predicted"/>
<dbReference type="Gene3D" id="1.10.10.60">
    <property type="entry name" value="Homeodomain-like"/>
    <property type="match status" value="2"/>
</dbReference>
<dbReference type="GO" id="GO:0043565">
    <property type="term" value="F:sequence-specific DNA binding"/>
    <property type="evidence" value="ECO:0007669"/>
    <property type="project" value="InterPro"/>
</dbReference>
<evidence type="ECO:0000313" key="6">
    <source>
        <dbReference type="EMBL" id="CDS89305.1"/>
    </source>
</evidence>
<name>A0A069AEK4_CLODI</name>
<dbReference type="PANTHER" id="PTHR47504">
    <property type="entry name" value="RIGHT ORIGIN-BINDING PROTEIN"/>
    <property type="match status" value="1"/>
</dbReference>
<keyword evidence="1" id="KW-0805">Transcription regulation</keyword>
<dbReference type="RefSeq" id="WP_021367324.1">
    <property type="nucleotide sequence ID" value="NZ_BBYB01000097.1"/>
</dbReference>
<dbReference type="Pfam" id="PF12833">
    <property type="entry name" value="HTH_18"/>
    <property type="match status" value="1"/>
</dbReference>
<dbReference type="Pfam" id="PF14526">
    <property type="entry name" value="Cass2"/>
    <property type="match status" value="1"/>
</dbReference>
<organism evidence="6">
    <name type="scientific">Clostridioides difficile</name>
    <name type="common">Peptoclostridium difficile</name>
    <dbReference type="NCBI Taxonomy" id="1496"/>
    <lineage>
        <taxon>Bacteria</taxon>
        <taxon>Bacillati</taxon>
        <taxon>Bacillota</taxon>
        <taxon>Clostridia</taxon>
        <taxon>Peptostreptococcales</taxon>
        <taxon>Peptostreptococcaceae</taxon>
        <taxon>Clostridioides</taxon>
    </lineage>
</organism>
<keyword evidence="3" id="KW-0804">Transcription</keyword>
<dbReference type="PANTHER" id="PTHR47504:SF5">
    <property type="entry name" value="RIGHT ORIGIN-BINDING PROTEIN"/>
    <property type="match status" value="1"/>
</dbReference>